<gene>
    <name evidence="2" type="ORF">FUG_LOCUS220803</name>
    <name evidence="1" type="ORF">MDCFG202_LOCUS170718</name>
</gene>
<evidence type="ECO:0000313" key="2">
    <source>
        <dbReference type="EMBL" id="VIO56565.1"/>
    </source>
</evidence>
<dbReference type="Proteomes" id="UP000746612">
    <property type="component" value="Unassembled WGS sequence"/>
</dbReference>
<protein>
    <submittedName>
        <fullName evidence="1">Uncharacterized protein</fullName>
    </submittedName>
</protein>
<accession>A0A2H3HAQ2</accession>
<organism evidence="1 3">
    <name type="scientific">Gibberella zeae</name>
    <name type="common">Wheat head blight fungus</name>
    <name type="synonym">Fusarium graminearum</name>
    <dbReference type="NCBI Taxonomy" id="5518"/>
    <lineage>
        <taxon>Eukaryota</taxon>
        <taxon>Fungi</taxon>
        <taxon>Dikarya</taxon>
        <taxon>Ascomycota</taxon>
        <taxon>Pezizomycotina</taxon>
        <taxon>Sordariomycetes</taxon>
        <taxon>Hypocreomycetidae</taxon>
        <taxon>Hypocreales</taxon>
        <taxon>Nectriaceae</taxon>
        <taxon>Fusarium</taxon>
    </lineage>
</organism>
<dbReference type="OrthoDB" id="3649348at2759"/>
<evidence type="ECO:0000313" key="3">
    <source>
        <dbReference type="Proteomes" id="UP000746612"/>
    </source>
</evidence>
<sequence>MCDPTTIPIILCGKTEFVGEKVIEALKPEIEVVHFILPGESGKVIIPELLRGNPPPSHPDLSTIGSGNYTRIPEAVVLGGAFEYEDIEALRDAVKAVDGTLGVSWIRQDTNLPAPAVTAPEYPKLMTKRTKEAIIELKKNGKLDRKTNRVEWY</sequence>
<dbReference type="EMBL" id="CAAKMV010000125">
    <property type="protein sequence ID" value="VIO56565.1"/>
    <property type="molecule type" value="Genomic_DNA"/>
</dbReference>
<name>A0A2H3HAQ2_GIBZA</name>
<evidence type="ECO:0000313" key="1">
    <source>
        <dbReference type="EMBL" id="CAG1978080.1"/>
    </source>
</evidence>
<reference evidence="2" key="1">
    <citation type="submission" date="2019-04" db="EMBL/GenBank/DDBJ databases">
        <authorList>
            <person name="Melise S."/>
            <person name="Noan J."/>
            <person name="Okalmin O."/>
        </authorList>
    </citation>
    <scope>NUCLEOTIDE SEQUENCE</scope>
    <source>
        <strain evidence="2">FN9</strain>
    </source>
</reference>
<dbReference type="EMBL" id="CAJPIJ010000108">
    <property type="protein sequence ID" value="CAG1978080.1"/>
    <property type="molecule type" value="Genomic_DNA"/>
</dbReference>
<proteinExistence type="predicted"/>
<reference evidence="1" key="2">
    <citation type="submission" date="2021-03" db="EMBL/GenBank/DDBJ databases">
        <authorList>
            <person name="Alouane T."/>
            <person name="Langin T."/>
            <person name="Bonhomme L."/>
        </authorList>
    </citation>
    <scope>NUCLEOTIDE SEQUENCE</scope>
    <source>
        <strain evidence="1">MDC_Fg202</strain>
    </source>
</reference>
<dbReference type="AlphaFoldDB" id="A0A2H3HAQ2"/>